<sequence>MISLLDRAKKISAFQFKGAAIYAKYRNESTGTKSKGPDGQPGVKGETGETGPKGETGPPGPQGMAGKPGAQVRT</sequence>
<protein>
    <recommendedName>
        <fullName evidence="4">Collagen-like protein</fullName>
    </recommendedName>
</protein>
<organism evidence="2 3">
    <name type="scientific">Mastacembelus armatus</name>
    <name type="common">zig-zag eel</name>
    <dbReference type="NCBI Taxonomy" id="205130"/>
    <lineage>
        <taxon>Eukaryota</taxon>
        <taxon>Metazoa</taxon>
        <taxon>Chordata</taxon>
        <taxon>Craniata</taxon>
        <taxon>Vertebrata</taxon>
        <taxon>Euteleostomi</taxon>
        <taxon>Actinopterygii</taxon>
        <taxon>Neopterygii</taxon>
        <taxon>Teleostei</taxon>
        <taxon>Neoteleostei</taxon>
        <taxon>Acanthomorphata</taxon>
        <taxon>Anabantaria</taxon>
        <taxon>Synbranchiformes</taxon>
        <taxon>Mastacembelidae</taxon>
        <taxon>Mastacembelus</taxon>
    </lineage>
</organism>
<dbReference type="AlphaFoldDB" id="A0A3Q3MZJ9"/>
<dbReference type="Ensembl" id="ENSMAMT00000034025.2">
    <property type="protein sequence ID" value="ENSMAMP00000033168.2"/>
    <property type="gene ID" value="ENSMAMG00000022323.2"/>
</dbReference>
<dbReference type="Proteomes" id="UP000261640">
    <property type="component" value="Unplaced"/>
</dbReference>
<evidence type="ECO:0000313" key="2">
    <source>
        <dbReference type="Ensembl" id="ENSMAMP00000033168.2"/>
    </source>
</evidence>
<evidence type="ECO:0000256" key="1">
    <source>
        <dbReference type="SAM" id="MobiDB-lite"/>
    </source>
</evidence>
<evidence type="ECO:0008006" key="4">
    <source>
        <dbReference type="Google" id="ProtNLM"/>
    </source>
</evidence>
<proteinExistence type="predicted"/>
<name>A0A3Q3MZJ9_9TELE</name>
<dbReference type="Pfam" id="PF01391">
    <property type="entry name" value="Collagen"/>
    <property type="match status" value="1"/>
</dbReference>
<keyword evidence="3" id="KW-1185">Reference proteome</keyword>
<reference evidence="2" key="1">
    <citation type="submission" date="2025-08" db="UniProtKB">
        <authorList>
            <consortium name="Ensembl"/>
        </authorList>
    </citation>
    <scope>IDENTIFICATION</scope>
</reference>
<evidence type="ECO:0000313" key="3">
    <source>
        <dbReference type="Proteomes" id="UP000261640"/>
    </source>
</evidence>
<feature type="compositionally biased region" description="Low complexity" evidence="1">
    <location>
        <begin position="41"/>
        <end position="56"/>
    </location>
</feature>
<feature type="region of interest" description="Disordered" evidence="1">
    <location>
        <begin position="26"/>
        <end position="74"/>
    </location>
</feature>
<dbReference type="InterPro" id="IPR008160">
    <property type="entry name" value="Collagen"/>
</dbReference>
<reference evidence="2" key="2">
    <citation type="submission" date="2025-09" db="UniProtKB">
        <authorList>
            <consortium name="Ensembl"/>
        </authorList>
    </citation>
    <scope>IDENTIFICATION</scope>
</reference>
<dbReference type="InParanoid" id="A0A3Q3MZJ9"/>
<accession>A0A3Q3MZJ9</accession>